<evidence type="ECO:0000256" key="4">
    <source>
        <dbReference type="ARBA" id="ARBA00022723"/>
    </source>
</evidence>
<feature type="transmembrane region" description="Helical" evidence="15">
    <location>
        <begin position="128"/>
        <end position="149"/>
    </location>
</feature>
<dbReference type="InterPro" id="IPR000971">
    <property type="entry name" value="Globin"/>
</dbReference>
<evidence type="ECO:0000256" key="14">
    <source>
        <dbReference type="SAM" id="MobiDB-lite"/>
    </source>
</evidence>
<evidence type="ECO:0000259" key="16">
    <source>
        <dbReference type="PROSITE" id="PS01033"/>
    </source>
</evidence>
<keyword evidence="15" id="KW-0472">Membrane</keyword>
<name>A0ABD1KPC6_9TELE</name>
<dbReference type="Pfam" id="PF00042">
    <property type="entry name" value="Globin"/>
    <property type="match status" value="1"/>
</dbReference>
<keyword evidence="18" id="KW-1185">Reference proteome</keyword>
<evidence type="ECO:0000256" key="6">
    <source>
        <dbReference type="ARBA" id="ARBA00044448"/>
    </source>
</evidence>
<dbReference type="Proteomes" id="UP001591681">
    <property type="component" value="Unassembled WGS sequence"/>
</dbReference>
<evidence type="ECO:0000256" key="10">
    <source>
        <dbReference type="ARBA" id="ARBA00047393"/>
    </source>
</evidence>
<evidence type="ECO:0000256" key="9">
    <source>
        <dbReference type="ARBA" id="ARBA00044569"/>
    </source>
</evidence>
<dbReference type="EMBL" id="JBHFQA010000003">
    <property type="protein sequence ID" value="KAL2101020.1"/>
    <property type="molecule type" value="Genomic_DNA"/>
</dbReference>
<dbReference type="EC" id="1.15.1.1" evidence="2"/>
<comment type="similarity">
    <text evidence="1 13">Belongs to the globin family.</text>
</comment>
<reference evidence="17 18" key="1">
    <citation type="submission" date="2024-09" db="EMBL/GenBank/DDBJ databases">
        <title>A chromosome-level genome assembly of Gray's grenadier anchovy, Coilia grayii.</title>
        <authorList>
            <person name="Fu Z."/>
        </authorList>
    </citation>
    <scope>NUCLEOTIDE SEQUENCE [LARGE SCALE GENOMIC DNA]</scope>
    <source>
        <strain evidence="17">G4</strain>
        <tissue evidence="17">Muscle</tissue>
    </source>
</reference>
<evidence type="ECO:0000256" key="5">
    <source>
        <dbReference type="ARBA" id="ARBA00023004"/>
    </source>
</evidence>
<comment type="caution">
    <text evidence="17">The sequence shown here is derived from an EMBL/GenBank/DDBJ whole genome shotgun (WGS) entry which is preliminary data.</text>
</comment>
<dbReference type="PROSITE" id="PS01033">
    <property type="entry name" value="GLOBIN"/>
    <property type="match status" value="1"/>
</dbReference>
<keyword evidence="15" id="KW-0812">Transmembrane</keyword>
<gene>
    <name evidence="17" type="ORF">ACEWY4_002781</name>
</gene>
<protein>
    <recommendedName>
        <fullName evidence="2">superoxide dismutase</fullName>
        <ecNumber evidence="2">1.15.1.1</ecNumber>
    </recommendedName>
    <alternativeName>
        <fullName evidence="7">Nitrite reductase CYGB</fullName>
    </alternativeName>
    <alternativeName>
        <fullName evidence="9">Pseudoperoxidase CYGB</fullName>
    </alternativeName>
    <alternativeName>
        <fullName evidence="8">Superoxide dismutase CYGB</fullName>
    </alternativeName>
</protein>
<dbReference type="SUPFAM" id="SSF46458">
    <property type="entry name" value="Globin-like"/>
    <property type="match status" value="1"/>
</dbReference>
<evidence type="ECO:0000256" key="2">
    <source>
        <dbReference type="ARBA" id="ARBA00012682"/>
    </source>
</evidence>
<evidence type="ECO:0000313" key="17">
    <source>
        <dbReference type="EMBL" id="KAL2101020.1"/>
    </source>
</evidence>
<evidence type="ECO:0000256" key="1">
    <source>
        <dbReference type="ARBA" id="ARBA00008705"/>
    </source>
</evidence>
<keyword evidence="3 13" id="KW-0349">Heme</keyword>
<dbReference type="InterPro" id="IPR013314">
    <property type="entry name" value="Globin_lamprey/hagfish"/>
</dbReference>
<dbReference type="GO" id="GO:0046872">
    <property type="term" value="F:metal ion binding"/>
    <property type="evidence" value="ECO:0007669"/>
    <property type="project" value="UniProtKB-KW"/>
</dbReference>
<organism evidence="17 18">
    <name type="scientific">Coilia grayii</name>
    <name type="common">Gray's grenadier anchovy</name>
    <dbReference type="NCBI Taxonomy" id="363190"/>
    <lineage>
        <taxon>Eukaryota</taxon>
        <taxon>Metazoa</taxon>
        <taxon>Chordata</taxon>
        <taxon>Craniata</taxon>
        <taxon>Vertebrata</taxon>
        <taxon>Euteleostomi</taxon>
        <taxon>Actinopterygii</taxon>
        <taxon>Neopterygii</taxon>
        <taxon>Teleostei</taxon>
        <taxon>Clupei</taxon>
        <taxon>Clupeiformes</taxon>
        <taxon>Clupeoidei</taxon>
        <taxon>Engraulidae</taxon>
        <taxon>Coilinae</taxon>
        <taxon>Coilia</taxon>
    </lineage>
</organism>
<evidence type="ECO:0000256" key="12">
    <source>
        <dbReference type="ARBA" id="ARBA00049899"/>
    </source>
</evidence>
<feature type="domain" description="Globin" evidence="16">
    <location>
        <begin position="178"/>
        <end position="328"/>
    </location>
</feature>
<sequence>MKRTSSLPQNVWRFCNLLMSLFFGLATYVQINDPDAGLWMVGYAIPASLTLFVSWHPHITETLIWRRLADLYVLIGTAFCAMLGWILVKEGVTDIFQQEEGREFSGLMLTVTWLLLCRHSGRGDIGMIRLCPAVGITIFPFVAWLYYYINTELSPGMEGGQANGEVHVQQQQEEEVAPLSDQEKDTIQDTWAVVFQNSEAAGVAVLIRLFTKYPSSKQYFKDFKHMEDPEEMAQSTQLKKHAVRVINAINTLVENIHNASKVASVLTLVAKAHAVRHKVDPVYFKILGGVILEVLVEAFPDTFQPTEVQGAWSKLMVVLYTHVTGVYAELGLV</sequence>
<feature type="transmembrane region" description="Helical" evidence="15">
    <location>
        <begin position="12"/>
        <end position="31"/>
    </location>
</feature>
<feature type="transmembrane region" description="Helical" evidence="15">
    <location>
        <begin position="37"/>
        <end position="56"/>
    </location>
</feature>
<keyword evidence="4" id="KW-0479">Metal-binding</keyword>
<keyword evidence="15" id="KW-1133">Transmembrane helix</keyword>
<dbReference type="GO" id="GO:0005344">
    <property type="term" value="F:oxygen carrier activity"/>
    <property type="evidence" value="ECO:0007669"/>
    <property type="project" value="UniProtKB-KW"/>
</dbReference>
<comment type="catalytic activity">
    <reaction evidence="11">
        <text>Fe(III)-heme b-[protein] + nitric oxide + H2O = Fe(II)-heme b-[protein] + nitrite + 2 H(+)</text>
        <dbReference type="Rhea" id="RHEA:77711"/>
        <dbReference type="Rhea" id="RHEA-COMP:18975"/>
        <dbReference type="Rhea" id="RHEA-COMP:18976"/>
        <dbReference type="ChEBI" id="CHEBI:15377"/>
        <dbReference type="ChEBI" id="CHEBI:15378"/>
        <dbReference type="ChEBI" id="CHEBI:16301"/>
        <dbReference type="ChEBI" id="CHEBI:16480"/>
        <dbReference type="ChEBI" id="CHEBI:55376"/>
        <dbReference type="ChEBI" id="CHEBI:60344"/>
    </reaction>
    <physiologicalReaction direction="right-to-left" evidence="11">
        <dbReference type="Rhea" id="RHEA:77713"/>
    </physiologicalReaction>
</comment>
<dbReference type="PRINTS" id="PR01906">
    <property type="entry name" value="FISHGLOBIN"/>
</dbReference>
<comment type="catalytic activity">
    <reaction evidence="6">
        <text>Fe(II)-heme b-[protein] + nitric oxide + O2 = Fe(III)-heme b-[protein] + nitrate</text>
        <dbReference type="Rhea" id="RHEA:78091"/>
        <dbReference type="Rhea" id="RHEA-COMP:18975"/>
        <dbReference type="Rhea" id="RHEA-COMP:18976"/>
        <dbReference type="ChEBI" id="CHEBI:15379"/>
        <dbReference type="ChEBI" id="CHEBI:16480"/>
        <dbReference type="ChEBI" id="CHEBI:17632"/>
        <dbReference type="ChEBI" id="CHEBI:55376"/>
        <dbReference type="ChEBI" id="CHEBI:60344"/>
    </reaction>
    <physiologicalReaction direction="left-to-right" evidence="6">
        <dbReference type="Rhea" id="RHEA:78092"/>
    </physiologicalReaction>
</comment>
<evidence type="ECO:0000256" key="3">
    <source>
        <dbReference type="ARBA" id="ARBA00022617"/>
    </source>
</evidence>
<evidence type="ECO:0000256" key="8">
    <source>
        <dbReference type="ARBA" id="ARBA00044562"/>
    </source>
</evidence>
<comment type="catalytic activity">
    <reaction evidence="10">
        <text>2 superoxide + 2 H(+) = H2O2 + O2</text>
        <dbReference type="Rhea" id="RHEA:20696"/>
        <dbReference type="ChEBI" id="CHEBI:15378"/>
        <dbReference type="ChEBI" id="CHEBI:15379"/>
        <dbReference type="ChEBI" id="CHEBI:16240"/>
        <dbReference type="ChEBI" id="CHEBI:18421"/>
        <dbReference type="EC" id="1.15.1.1"/>
    </reaction>
    <physiologicalReaction direction="left-to-right" evidence="10">
        <dbReference type="Rhea" id="RHEA:20697"/>
    </physiologicalReaction>
</comment>
<dbReference type="PANTHER" id="PTHR46783:SF1">
    <property type="entry name" value="CYTOGLOBIN-1-RELATED"/>
    <property type="match status" value="1"/>
</dbReference>
<evidence type="ECO:0000256" key="11">
    <source>
        <dbReference type="ARBA" id="ARBA00048118"/>
    </source>
</evidence>
<feature type="transmembrane region" description="Helical" evidence="15">
    <location>
        <begin position="68"/>
        <end position="88"/>
    </location>
</feature>
<dbReference type="AlphaFoldDB" id="A0ABD1KPC6"/>
<keyword evidence="13" id="KW-0813">Transport</keyword>
<keyword evidence="5" id="KW-0408">Iron</keyword>
<dbReference type="InterPro" id="IPR009050">
    <property type="entry name" value="Globin-like_sf"/>
</dbReference>
<evidence type="ECO:0000313" key="18">
    <source>
        <dbReference type="Proteomes" id="UP001591681"/>
    </source>
</evidence>
<feature type="region of interest" description="Disordered" evidence="14">
    <location>
        <begin position="160"/>
        <end position="181"/>
    </location>
</feature>
<dbReference type="PANTHER" id="PTHR46783">
    <property type="entry name" value="CYTOGLOBIN"/>
    <property type="match status" value="1"/>
</dbReference>
<dbReference type="InterPro" id="IPR012292">
    <property type="entry name" value="Globin/Proto"/>
</dbReference>
<dbReference type="InterPro" id="IPR029377">
    <property type="entry name" value="TMEM220"/>
</dbReference>
<evidence type="ECO:0000256" key="13">
    <source>
        <dbReference type="RuleBase" id="RU000356"/>
    </source>
</evidence>
<accession>A0ABD1KPC6</accession>
<evidence type="ECO:0000256" key="15">
    <source>
        <dbReference type="SAM" id="Phobius"/>
    </source>
</evidence>
<keyword evidence="13" id="KW-0561">Oxygen transport</keyword>
<proteinExistence type="inferred from homology"/>
<evidence type="ECO:0000256" key="7">
    <source>
        <dbReference type="ARBA" id="ARBA00044551"/>
    </source>
</evidence>
<dbReference type="Pfam" id="PF15071">
    <property type="entry name" value="TMEM220"/>
    <property type="match status" value="1"/>
</dbReference>
<dbReference type="Gene3D" id="1.10.490.10">
    <property type="entry name" value="Globins"/>
    <property type="match status" value="1"/>
</dbReference>
<comment type="catalytic activity">
    <reaction evidence="12">
        <text>H2O2 + AH2 = A + 2 H2O</text>
        <dbReference type="Rhea" id="RHEA:30275"/>
        <dbReference type="ChEBI" id="CHEBI:13193"/>
        <dbReference type="ChEBI" id="CHEBI:15377"/>
        <dbReference type="ChEBI" id="CHEBI:16240"/>
        <dbReference type="ChEBI" id="CHEBI:17499"/>
    </reaction>
    <physiologicalReaction direction="left-to-right" evidence="12">
        <dbReference type="Rhea" id="RHEA:30276"/>
    </physiologicalReaction>
</comment>
<dbReference type="GO" id="GO:0004784">
    <property type="term" value="F:superoxide dismutase activity"/>
    <property type="evidence" value="ECO:0007669"/>
    <property type="project" value="UniProtKB-EC"/>
</dbReference>